<feature type="transmembrane region" description="Helical" evidence="9">
    <location>
        <begin position="1219"/>
        <end position="1241"/>
    </location>
</feature>
<comment type="caution">
    <text evidence="12">The sequence shown here is derived from an EMBL/GenBank/DDBJ whole genome shotgun (WGS) entry which is preliminary data.</text>
</comment>
<dbReference type="InterPro" id="IPR000479">
    <property type="entry name" value="CIMR_rpt"/>
</dbReference>
<dbReference type="GO" id="GO:0005802">
    <property type="term" value="C:trans-Golgi network"/>
    <property type="evidence" value="ECO:0007669"/>
    <property type="project" value="TreeGrafter"/>
</dbReference>
<dbReference type="PANTHER" id="PTHR15071:SF0">
    <property type="entry name" value="MANNOSE 6-PHOSPHATE RECEPTOR-LIKE PROTEIN 1"/>
    <property type="match status" value="1"/>
</dbReference>
<feature type="domain" description="MRH" evidence="11">
    <location>
        <begin position="881"/>
        <end position="1023"/>
    </location>
</feature>
<keyword evidence="7" id="KW-1015">Disulfide bond</keyword>
<feature type="domain" description="MRH" evidence="11">
    <location>
        <begin position="585"/>
        <end position="726"/>
    </location>
</feature>
<evidence type="ECO:0000313" key="12">
    <source>
        <dbReference type="EMBL" id="ROT81997.1"/>
    </source>
</evidence>
<feature type="signal peptide" evidence="10">
    <location>
        <begin position="1"/>
        <end position="45"/>
    </location>
</feature>
<keyword evidence="5 9" id="KW-1133">Transmembrane helix</keyword>
<evidence type="ECO:0000256" key="7">
    <source>
        <dbReference type="ARBA" id="ARBA00023157"/>
    </source>
</evidence>
<dbReference type="PROSITE" id="PS51914">
    <property type="entry name" value="MRH"/>
    <property type="match status" value="7"/>
</dbReference>
<dbReference type="GO" id="GO:0000139">
    <property type="term" value="C:Golgi membrane"/>
    <property type="evidence" value="ECO:0007669"/>
    <property type="project" value="UniProtKB-SubCell"/>
</dbReference>
<keyword evidence="3 9" id="KW-0812">Transmembrane</keyword>
<reference evidence="12 13" key="2">
    <citation type="submission" date="2019-01" db="EMBL/GenBank/DDBJ databases">
        <title>The decoding of complex shrimp genome reveals the adaptation for benthos swimmer, frequently molting mechanism and breeding impact on genome.</title>
        <authorList>
            <person name="Sun Y."/>
            <person name="Gao Y."/>
            <person name="Yu Y."/>
        </authorList>
    </citation>
    <scope>NUCLEOTIDE SEQUENCE [LARGE SCALE GENOMIC DNA]</scope>
    <source>
        <tissue evidence="12">Muscle</tissue>
    </source>
</reference>
<evidence type="ECO:0000256" key="4">
    <source>
        <dbReference type="ARBA" id="ARBA00022729"/>
    </source>
</evidence>
<dbReference type="Proteomes" id="UP000283509">
    <property type="component" value="Unassembled WGS sequence"/>
</dbReference>
<feature type="domain" description="MRH" evidence="11">
    <location>
        <begin position="1032"/>
        <end position="1162"/>
    </location>
</feature>
<feature type="domain" description="MRH" evidence="11">
    <location>
        <begin position="294"/>
        <end position="438"/>
    </location>
</feature>
<evidence type="ECO:0000259" key="11">
    <source>
        <dbReference type="PROSITE" id="PS51914"/>
    </source>
</evidence>
<evidence type="ECO:0000256" key="2">
    <source>
        <dbReference type="ARBA" id="ARBA00022448"/>
    </source>
</evidence>
<dbReference type="SUPFAM" id="SSF50911">
    <property type="entry name" value="Mannose 6-phosphate receptor domain"/>
    <property type="match status" value="7"/>
</dbReference>
<dbReference type="InterPro" id="IPR009011">
    <property type="entry name" value="Man6P_isomerase_rcpt-bd_dom_sf"/>
</dbReference>
<organism evidence="12 13">
    <name type="scientific">Penaeus vannamei</name>
    <name type="common">Whiteleg shrimp</name>
    <name type="synonym">Litopenaeus vannamei</name>
    <dbReference type="NCBI Taxonomy" id="6689"/>
    <lineage>
        <taxon>Eukaryota</taxon>
        <taxon>Metazoa</taxon>
        <taxon>Ecdysozoa</taxon>
        <taxon>Arthropoda</taxon>
        <taxon>Crustacea</taxon>
        <taxon>Multicrustacea</taxon>
        <taxon>Malacostraca</taxon>
        <taxon>Eumalacostraca</taxon>
        <taxon>Eucarida</taxon>
        <taxon>Decapoda</taxon>
        <taxon>Dendrobranchiata</taxon>
        <taxon>Penaeoidea</taxon>
        <taxon>Penaeidae</taxon>
        <taxon>Penaeus</taxon>
    </lineage>
</organism>
<sequence length="1271" mass="140037">MTQQLCVVISPHVICSHHNAAATTLVKMWPIASLLLALALQGVWSETSSNDTKVDFPCKVVDGDHVYDLSELAARDYWKYDETLHTGLFQSRVMYMSFCHPLRNAPVVCEGENVGVCESKKDDTGSEVPLGSRGQVSSVGPAITEDGWLSYVFESGAKCNKSIHDTTYKTYVHLYCARDTASETSGPMLMSSPGCERTFAWMTKAACPVKAEIKRESCTVKFSNSDYILNLHTLHTEKYYNVSGSKAKYELNFCGPVTGGHCGSDAATMCDVTDPSAPVVFGTLEAVCTPDEAPECVIEDDKGNVYDLRSLRKEQGNWEVLDERDDHKDQLYHINVCGQVNEGRHYHCPPGPIGACQTSFDALTAHNLGFLTSHPSINEDGSITITYTGGDQCQEGKHARSTRINLICNDIEYEPVLVEETGTCEYIFTWLTPAACPRHLKKGTNCLVEDPLYGNMYDLNPLRNQIKDYNVTDGEHDYLINICGPLVSKCKGEGQSGVCQIKGDEQFSGGMATSNITFNDGTLVMNYNGGTGGCAGNNTRSAQIIFLCDQNESGRDGPHFFHEDETCTYHFTWLTMHACPPFSVVDCSVVTANGTIYDLNELSSSSMNEEYSTSDGNKKFVLNVCRSVVHNKESRCPYNAGACVIDLKHKNKALNIGKVHSGPYIENGNLKIKYSGGDPCGNSTQLSETIIQFNCDKEELYAYPQLVAQEGCKYIFEWNTPIACPMPLIDHTTSAPETKGNCTAKNDFTGYVFNLNPLKKKTGYEIQDSGEVHLVLNVCDEVDTERCPDKGTGACSYTHDDHTNIASAGKANAKLQYHLGFLSLYYTGGQACGNGEKRSTLISFICGAEDAPDIPVLIHEDLDKCIYYINWYTDLACERRINCFVDTWEQRLDLTPLIRSTSNYEVSNPENPKQKFYLNVCRPLNHIVGLNCRPGSSACLSVSESEALSLGQPITTPQYIYSDEIQMIYSHGSKCLTNSDIGISSRIIFICDVNAGKGSPTYKNVTHDCQYLFEWRTALACENRQEVTDSGPVCQIQFNAAKTNVNLKPLNRPDGYSVKFADKEYKINICGAACGESGVCTSDGTSFGLSSKSDLNWDYDKLKLMYYGGDSCSDALSGQRTTIIYFSCNMSVGLGYPVPDPIMRDLECAAIFNWETNLTCIEAIYNMDDSSDKKPINSDPVVPDSESHEAEKPSVEESDSDNPSADQQQKEPESAYSTVSAAISSVLIVTGIIFVIILVLFKSERGQQVVSSARRFFGMRGTSTLLLDDMM</sequence>
<feature type="domain" description="MRH" evidence="11">
    <location>
        <begin position="56"/>
        <end position="209"/>
    </location>
</feature>
<evidence type="ECO:0000256" key="5">
    <source>
        <dbReference type="ARBA" id="ARBA00022989"/>
    </source>
</evidence>
<accession>A0A3R7QXI9</accession>
<dbReference type="GO" id="GO:0007041">
    <property type="term" value="P:lysosomal transport"/>
    <property type="evidence" value="ECO:0007669"/>
    <property type="project" value="InterPro"/>
</dbReference>
<name>A0A3R7QXI9_PENVA</name>
<evidence type="ECO:0000256" key="9">
    <source>
        <dbReference type="SAM" id="Phobius"/>
    </source>
</evidence>
<feature type="chain" id="PRO_5018729133" evidence="10">
    <location>
        <begin position="46"/>
        <end position="1271"/>
    </location>
</feature>
<dbReference type="SMART" id="SM01404">
    <property type="entry name" value="CIMR"/>
    <property type="match status" value="6"/>
</dbReference>
<keyword evidence="6 9" id="KW-0472">Membrane</keyword>
<dbReference type="GO" id="GO:0010008">
    <property type="term" value="C:endosome membrane"/>
    <property type="evidence" value="ECO:0007669"/>
    <property type="project" value="UniProtKB-SubCell"/>
</dbReference>
<keyword evidence="4 10" id="KW-0732">Signal</keyword>
<feature type="region of interest" description="Disordered" evidence="8">
    <location>
        <begin position="1171"/>
        <end position="1213"/>
    </location>
</feature>
<dbReference type="EMBL" id="QCYY01000898">
    <property type="protein sequence ID" value="ROT81997.1"/>
    <property type="molecule type" value="Genomic_DNA"/>
</dbReference>
<evidence type="ECO:0000256" key="3">
    <source>
        <dbReference type="ARBA" id="ARBA00022692"/>
    </source>
</evidence>
<feature type="domain" description="MRH" evidence="11">
    <location>
        <begin position="740"/>
        <end position="879"/>
    </location>
</feature>
<dbReference type="STRING" id="6689.A0A3R7QXI9"/>
<evidence type="ECO:0000256" key="8">
    <source>
        <dbReference type="SAM" id="MobiDB-lite"/>
    </source>
</evidence>
<dbReference type="GO" id="GO:0005537">
    <property type="term" value="F:D-mannose binding"/>
    <property type="evidence" value="ECO:0007669"/>
    <property type="project" value="InterPro"/>
</dbReference>
<evidence type="ECO:0000313" key="13">
    <source>
        <dbReference type="Proteomes" id="UP000283509"/>
    </source>
</evidence>
<keyword evidence="13" id="KW-1185">Reference proteome</keyword>
<comment type="subcellular location">
    <subcellularLocation>
        <location evidence="1">Endomembrane system</location>
    </subcellularLocation>
</comment>
<feature type="compositionally biased region" description="Basic and acidic residues" evidence="8">
    <location>
        <begin position="1185"/>
        <end position="1195"/>
    </location>
</feature>
<keyword evidence="2" id="KW-0813">Transport</keyword>
<keyword evidence="12" id="KW-0675">Receptor</keyword>
<dbReference type="PANTHER" id="PTHR15071">
    <property type="entry name" value="MANNOSE-6-PHOSPHATE RECEPTOR FAMILY MEMBER"/>
    <property type="match status" value="1"/>
</dbReference>
<evidence type="ECO:0000256" key="1">
    <source>
        <dbReference type="ARBA" id="ARBA00004308"/>
    </source>
</evidence>
<dbReference type="OrthoDB" id="4504960at2759"/>
<evidence type="ECO:0000256" key="6">
    <source>
        <dbReference type="ARBA" id="ARBA00023136"/>
    </source>
</evidence>
<evidence type="ECO:0000256" key="10">
    <source>
        <dbReference type="SAM" id="SignalP"/>
    </source>
</evidence>
<gene>
    <name evidence="12" type="ORF">C7M84_024851</name>
</gene>
<dbReference type="FunFam" id="2.70.130.10:FF:000005">
    <property type="entry name" value="Insulin-like growth factor 2 receptor"/>
    <property type="match status" value="1"/>
</dbReference>
<dbReference type="Gene3D" id="2.70.130.10">
    <property type="entry name" value="Mannose-6-phosphate receptor binding domain"/>
    <property type="match status" value="8"/>
</dbReference>
<dbReference type="InterPro" id="IPR044865">
    <property type="entry name" value="MRH_dom"/>
</dbReference>
<feature type="domain" description="MRH" evidence="11">
    <location>
        <begin position="444"/>
        <end position="581"/>
    </location>
</feature>
<dbReference type="GO" id="GO:0038023">
    <property type="term" value="F:signaling receptor activity"/>
    <property type="evidence" value="ECO:0007669"/>
    <property type="project" value="InterPro"/>
</dbReference>
<dbReference type="Pfam" id="PF00878">
    <property type="entry name" value="CIMR"/>
    <property type="match status" value="8"/>
</dbReference>
<dbReference type="AlphaFoldDB" id="A0A3R7QXI9"/>
<reference evidence="12 13" key="1">
    <citation type="submission" date="2018-04" db="EMBL/GenBank/DDBJ databases">
        <authorList>
            <person name="Zhang X."/>
            <person name="Yuan J."/>
            <person name="Li F."/>
            <person name="Xiang J."/>
        </authorList>
    </citation>
    <scope>NUCLEOTIDE SEQUENCE [LARGE SCALE GENOMIC DNA]</scope>
    <source>
        <tissue evidence="12">Muscle</tissue>
    </source>
</reference>
<protein>
    <submittedName>
        <fullName evidence="12">Cation-independent mannose-6-phosphate receptor</fullName>
    </submittedName>
</protein>
<proteinExistence type="predicted"/>